<accession>A0ABN7B3X3</accession>
<name>A0ABN7B3X3_9HEMI</name>
<evidence type="ECO:0000313" key="2">
    <source>
        <dbReference type="Proteomes" id="UP001307889"/>
    </source>
</evidence>
<sequence length="86" mass="9658">MFDNDIAVKQFAWSTRTVNTRGTYVVGKQCRRDDGGLAVGIQNVLIGGGFACLPTVERFDWRKATRMEKYNFAMGTAECRICLSLM</sequence>
<dbReference type="EMBL" id="AP028917">
    <property type="protein sequence ID" value="BES98327.1"/>
    <property type="molecule type" value="Genomic_DNA"/>
</dbReference>
<protein>
    <recommendedName>
        <fullName evidence="3">Peptidase A1 domain-containing protein</fullName>
    </recommendedName>
</protein>
<keyword evidence="2" id="KW-1185">Reference proteome</keyword>
<evidence type="ECO:0000313" key="1">
    <source>
        <dbReference type="EMBL" id="BES98327.1"/>
    </source>
</evidence>
<organism evidence="1 2">
    <name type="scientific">Nesidiocoris tenuis</name>
    <dbReference type="NCBI Taxonomy" id="355587"/>
    <lineage>
        <taxon>Eukaryota</taxon>
        <taxon>Metazoa</taxon>
        <taxon>Ecdysozoa</taxon>
        <taxon>Arthropoda</taxon>
        <taxon>Hexapoda</taxon>
        <taxon>Insecta</taxon>
        <taxon>Pterygota</taxon>
        <taxon>Neoptera</taxon>
        <taxon>Paraneoptera</taxon>
        <taxon>Hemiptera</taxon>
        <taxon>Heteroptera</taxon>
        <taxon>Panheteroptera</taxon>
        <taxon>Cimicomorpha</taxon>
        <taxon>Miridae</taxon>
        <taxon>Dicyphina</taxon>
        <taxon>Nesidiocoris</taxon>
    </lineage>
</organism>
<evidence type="ECO:0008006" key="3">
    <source>
        <dbReference type="Google" id="ProtNLM"/>
    </source>
</evidence>
<proteinExistence type="predicted"/>
<gene>
    <name evidence="1" type="ORF">NTJ_11143</name>
</gene>
<dbReference type="Proteomes" id="UP001307889">
    <property type="component" value="Chromosome 9"/>
</dbReference>
<reference evidence="1 2" key="1">
    <citation type="submission" date="2023-09" db="EMBL/GenBank/DDBJ databases">
        <title>Nesidiocoris tenuis whole genome shotgun sequence.</title>
        <authorList>
            <person name="Shibata T."/>
            <person name="Shimoda M."/>
            <person name="Kobayashi T."/>
            <person name="Uehara T."/>
        </authorList>
    </citation>
    <scope>NUCLEOTIDE SEQUENCE [LARGE SCALE GENOMIC DNA]</scope>
    <source>
        <strain evidence="1 2">Japan</strain>
    </source>
</reference>